<dbReference type="Pfam" id="PF00005">
    <property type="entry name" value="ABC_tran"/>
    <property type="match status" value="1"/>
</dbReference>
<evidence type="ECO:0000259" key="8">
    <source>
        <dbReference type="PROSITE" id="PS50893"/>
    </source>
</evidence>
<evidence type="ECO:0000256" key="5">
    <source>
        <dbReference type="ARBA" id="ARBA00022989"/>
    </source>
</evidence>
<dbReference type="GO" id="GO:0005886">
    <property type="term" value="C:plasma membrane"/>
    <property type="evidence" value="ECO:0007669"/>
    <property type="project" value="UniProtKB-SubCell"/>
</dbReference>
<keyword evidence="6 7" id="KW-0472">Membrane</keyword>
<organism evidence="10 11">
    <name type="scientific">Erysipelothrix larvae</name>
    <dbReference type="NCBI Taxonomy" id="1514105"/>
    <lineage>
        <taxon>Bacteria</taxon>
        <taxon>Bacillati</taxon>
        <taxon>Bacillota</taxon>
        <taxon>Erysipelotrichia</taxon>
        <taxon>Erysipelotrichales</taxon>
        <taxon>Erysipelotrichaceae</taxon>
        <taxon>Erysipelothrix</taxon>
    </lineage>
</organism>
<dbReference type="AlphaFoldDB" id="A0A0X8GY71"/>
<keyword evidence="2 7" id="KW-0812">Transmembrane</keyword>
<gene>
    <name evidence="10" type="ORF">AOC36_00915</name>
</gene>
<dbReference type="GO" id="GO:0005524">
    <property type="term" value="F:ATP binding"/>
    <property type="evidence" value="ECO:0007669"/>
    <property type="project" value="UniProtKB-KW"/>
</dbReference>
<dbReference type="EMBL" id="CP013213">
    <property type="protein sequence ID" value="AMC92604.1"/>
    <property type="molecule type" value="Genomic_DNA"/>
</dbReference>
<dbReference type="SUPFAM" id="SSF52540">
    <property type="entry name" value="P-loop containing nucleoside triphosphate hydrolases"/>
    <property type="match status" value="1"/>
</dbReference>
<evidence type="ECO:0000313" key="11">
    <source>
        <dbReference type="Proteomes" id="UP000063781"/>
    </source>
</evidence>
<dbReference type="OrthoDB" id="1640806at2"/>
<dbReference type="Gene3D" id="1.20.1560.10">
    <property type="entry name" value="ABC transporter type 1, transmembrane domain"/>
    <property type="match status" value="1"/>
</dbReference>
<keyword evidence="5 7" id="KW-1133">Transmembrane helix</keyword>
<evidence type="ECO:0000259" key="9">
    <source>
        <dbReference type="PROSITE" id="PS50929"/>
    </source>
</evidence>
<dbReference type="InterPro" id="IPR017871">
    <property type="entry name" value="ABC_transporter-like_CS"/>
</dbReference>
<dbReference type="InterPro" id="IPR003439">
    <property type="entry name" value="ABC_transporter-like_ATP-bd"/>
</dbReference>
<evidence type="ECO:0000256" key="6">
    <source>
        <dbReference type="ARBA" id="ARBA00023136"/>
    </source>
</evidence>
<dbReference type="InterPro" id="IPR011527">
    <property type="entry name" value="ABC1_TM_dom"/>
</dbReference>
<dbReference type="PANTHER" id="PTHR24221:SF654">
    <property type="entry name" value="ATP-BINDING CASSETTE SUB-FAMILY B MEMBER 6"/>
    <property type="match status" value="1"/>
</dbReference>
<feature type="domain" description="ABC transmembrane type-1" evidence="9">
    <location>
        <begin position="28"/>
        <end position="299"/>
    </location>
</feature>
<dbReference type="InterPro" id="IPR003593">
    <property type="entry name" value="AAA+_ATPase"/>
</dbReference>
<dbReference type="SUPFAM" id="SSF90123">
    <property type="entry name" value="ABC transporter transmembrane region"/>
    <property type="match status" value="1"/>
</dbReference>
<dbReference type="PROSITE" id="PS00211">
    <property type="entry name" value="ABC_TRANSPORTER_1"/>
    <property type="match status" value="1"/>
</dbReference>
<dbReference type="KEGG" id="erl:AOC36_00915"/>
<dbReference type="FunFam" id="3.40.50.300:FF:000218">
    <property type="entry name" value="Multidrug ABC transporter ATP-binding protein"/>
    <property type="match status" value="1"/>
</dbReference>
<keyword evidence="3" id="KW-0547">Nucleotide-binding</keyword>
<proteinExistence type="predicted"/>
<dbReference type="Gene3D" id="3.40.50.300">
    <property type="entry name" value="P-loop containing nucleotide triphosphate hydrolases"/>
    <property type="match status" value="1"/>
</dbReference>
<evidence type="ECO:0000256" key="4">
    <source>
        <dbReference type="ARBA" id="ARBA00022840"/>
    </source>
</evidence>
<dbReference type="PROSITE" id="PS50929">
    <property type="entry name" value="ABC_TM1F"/>
    <property type="match status" value="1"/>
</dbReference>
<dbReference type="PANTHER" id="PTHR24221">
    <property type="entry name" value="ATP-BINDING CASSETTE SUB-FAMILY B"/>
    <property type="match status" value="1"/>
</dbReference>
<evidence type="ECO:0000256" key="1">
    <source>
        <dbReference type="ARBA" id="ARBA00004651"/>
    </source>
</evidence>
<evidence type="ECO:0000256" key="7">
    <source>
        <dbReference type="SAM" id="Phobius"/>
    </source>
</evidence>
<feature type="transmembrane region" description="Helical" evidence="7">
    <location>
        <begin position="134"/>
        <end position="152"/>
    </location>
</feature>
<reference evidence="10 11" key="1">
    <citation type="submission" date="2015-10" db="EMBL/GenBank/DDBJ databases">
        <title>Erysipelothrix larvae sp. LV19 isolated from the larval gut of the rhinoceros beetle, Trypoxylus dichotomus.</title>
        <authorList>
            <person name="Lim S."/>
            <person name="Kim B.-C."/>
        </authorList>
    </citation>
    <scope>NUCLEOTIDE SEQUENCE [LARGE SCALE GENOMIC DNA]</scope>
    <source>
        <strain evidence="10 11">LV19</strain>
    </source>
</reference>
<keyword evidence="11" id="KW-1185">Reference proteome</keyword>
<feature type="transmembrane region" description="Helical" evidence="7">
    <location>
        <begin position="158"/>
        <end position="176"/>
    </location>
</feature>
<evidence type="ECO:0000256" key="2">
    <source>
        <dbReference type="ARBA" id="ARBA00022692"/>
    </source>
</evidence>
<comment type="subcellular location">
    <subcellularLocation>
        <location evidence="1">Cell membrane</location>
        <topology evidence="1">Multi-pass membrane protein</topology>
    </subcellularLocation>
</comment>
<dbReference type="InterPro" id="IPR039421">
    <property type="entry name" value="Type_1_exporter"/>
</dbReference>
<evidence type="ECO:0000313" key="10">
    <source>
        <dbReference type="EMBL" id="AMC92604.1"/>
    </source>
</evidence>
<evidence type="ECO:0008006" key="12">
    <source>
        <dbReference type="Google" id="ProtNLM"/>
    </source>
</evidence>
<dbReference type="RefSeq" id="WP_067630125.1">
    <property type="nucleotide sequence ID" value="NZ_CP013213.1"/>
</dbReference>
<evidence type="ECO:0000256" key="3">
    <source>
        <dbReference type="ARBA" id="ARBA00022741"/>
    </source>
</evidence>
<dbReference type="GO" id="GO:0140359">
    <property type="term" value="F:ABC-type transporter activity"/>
    <property type="evidence" value="ECO:0007669"/>
    <property type="project" value="InterPro"/>
</dbReference>
<dbReference type="Pfam" id="PF00664">
    <property type="entry name" value="ABC_membrane"/>
    <property type="match status" value="1"/>
</dbReference>
<dbReference type="InterPro" id="IPR027417">
    <property type="entry name" value="P-loop_NTPase"/>
</dbReference>
<keyword evidence="4" id="KW-0067">ATP-binding</keyword>
<dbReference type="GO" id="GO:0034040">
    <property type="term" value="F:ATPase-coupled lipid transmembrane transporter activity"/>
    <property type="evidence" value="ECO:0007669"/>
    <property type="project" value="TreeGrafter"/>
</dbReference>
<protein>
    <recommendedName>
        <fullName evidence="12">ABC transporter ATP-binding protein</fullName>
    </recommendedName>
</protein>
<feature type="transmembrane region" description="Helical" evidence="7">
    <location>
        <begin position="54"/>
        <end position="74"/>
    </location>
</feature>
<dbReference type="STRING" id="1514105.AOC36_00915"/>
<dbReference type="Proteomes" id="UP000063781">
    <property type="component" value="Chromosome"/>
</dbReference>
<dbReference type="InterPro" id="IPR036640">
    <property type="entry name" value="ABC1_TM_sf"/>
</dbReference>
<dbReference type="PROSITE" id="PS50893">
    <property type="entry name" value="ABC_TRANSPORTER_2"/>
    <property type="match status" value="1"/>
</dbReference>
<feature type="transmembrane region" description="Helical" evidence="7">
    <location>
        <begin position="21"/>
        <end position="42"/>
    </location>
</feature>
<feature type="domain" description="ABC transporter" evidence="8">
    <location>
        <begin position="332"/>
        <end position="568"/>
    </location>
</feature>
<feature type="transmembrane region" description="Helical" evidence="7">
    <location>
        <begin position="242"/>
        <end position="262"/>
    </location>
</feature>
<dbReference type="SMART" id="SM00382">
    <property type="entry name" value="AAA"/>
    <property type="match status" value="1"/>
</dbReference>
<dbReference type="GO" id="GO:0016887">
    <property type="term" value="F:ATP hydrolysis activity"/>
    <property type="evidence" value="ECO:0007669"/>
    <property type="project" value="InterPro"/>
</dbReference>
<accession>A0A0X8GY71</accession>
<name>A0A0X8GY71_9FIRM</name>
<sequence>MISTLNRLIKVGNQTKKVINLCILYTNIGLLSIITTGAIGSITQHTLAFDSQSMRNGVLVLIVASVLETLITWISNVQKVTMKQSLLVAFKDKTAQSILKSEFSYSQSLEKGDIIGRLSSDLSSIATASEMSITIIRSTILLVITLIGMAYFDMRLMAAFAITIPLYFLVGWFIVAKSTGNIVPWKNAMGETNALIQELLSNRSTIKAFTLKFTTLGWLKDALNKSASLGIRGISKLYLMNLPQLVMMNLPYFLIAIVGVYAASTNTLSVSALVSTFLLAQIAYGLLSDISNSTQNIPQLLASTQRIFPIWDTPSEPSGTALPTNTQSQPIIQFDNVTFSYPTSPETTILNKLSFTLFEGEHIGLVGTSGSGKSTIFKLLSGLYTPSSGCIRVYGVDINDWDKTHLRNTLSIISQNTYLFEDTLFSNLQIACPSLNEAQALKALKAVNLEAFVQTLPDGLMSNLGEKGSKLSGGQRQRISIARSILKDSPIVLYDEVTSALDAESEQAIDQLIMSNKKTKTQLIIAHRFSTIKDMDRILVLDKGRVVEEGTHTSLIKNNALYKKLYTKQGDLTHE</sequence>